<dbReference type="EMBL" id="CAUJNA010000288">
    <property type="protein sequence ID" value="CAJ1374932.1"/>
    <property type="molecule type" value="Genomic_DNA"/>
</dbReference>
<dbReference type="InterPro" id="IPR004353">
    <property type="entry name" value="Mon1"/>
</dbReference>
<gene>
    <name evidence="4" type="ORF">EVOR1521_LOCUS4342</name>
</gene>
<dbReference type="AlphaFoldDB" id="A0AA36HUM1"/>
<accession>A0AA36HUM1</accession>
<dbReference type="PANTHER" id="PTHR13027:SF7">
    <property type="entry name" value="VACUOLAR FUSION PROTEIN MON1 HOMOLOG"/>
    <property type="match status" value="1"/>
</dbReference>
<feature type="domain" description="FUZ/MON1/HPS1 second Longin" evidence="3">
    <location>
        <begin position="267"/>
        <end position="350"/>
    </location>
</feature>
<proteinExistence type="predicted"/>
<feature type="compositionally biased region" description="Basic and acidic residues" evidence="1">
    <location>
        <begin position="7"/>
        <end position="21"/>
    </location>
</feature>
<dbReference type="Pfam" id="PF19036">
    <property type="entry name" value="Fuz_longin_1"/>
    <property type="match status" value="1"/>
</dbReference>
<reference evidence="4" key="1">
    <citation type="submission" date="2023-08" db="EMBL/GenBank/DDBJ databases">
        <authorList>
            <person name="Chen Y."/>
            <person name="Shah S."/>
            <person name="Dougan E. K."/>
            <person name="Thang M."/>
            <person name="Chan C."/>
        </authorList>
    </citation>
    <scope>NUCLEOTIDE SEQUENCE</scope>
</reference>
<evidence type="ECO:0000313" key="4">
    <source>
        <dbReference type="EMBL" id="CAJ1374932.1"/>
    </source>
</evidence>
<feature type="region of interest" description="Disordered" evidence="1">
    <location>
        <begin position="1"/>
        <end position="44"/>
    </location>
</feature>
<evidence type="ECO:0000259" key="3">
    <source>
        <dbReference type="Pfam" id="PF19037"/>
    </source>
</evidence>
<evidence type="ECO:0000259" key="2">
    <source>
        <dbReference type="Pfam" id="PF19036"/>
    </source>
</evidence>
<dbReference type="PRINTS" id="PR01546">
    <property type="entry name" value="YEAST73DUF"/>
</dbReference>
<evidence type="ECO:0000313" key="5">
    <source>
        <dbReference type="Proteomes" id="UP001178507"/>
    </source>
</evidence>
<dbReference type="Proteomes" id="UP001178507">
    <property type="component" value="Unassembled WGS sequence"/>
</dbReference>
<evidence type="ECO:0008006" key="6">
    <source>
        <dbReference type="Google" id="ProtNLM"/>
    </source>
</evidence>
<protein>
    <recommendedName>
        <fullName evidence="6">Vacuolar fusion protein MON1 homolog</fullName>
    </recommendedName>
</protein>
<dbReference type="InterPro" id="IPR043971">
    <property type="entry name" value="FUZ/MON1/HPS1_longin_2"/>
</dbReference>
<keyword evidence="5" id="KW-1185">Reference proteome</keyword>
<dbReference type="PANTHER" id="PTHR13027">
    <property type="entry name" value="SAND PROTEIN-RELATED"/>
    <property type="match status" value="1"/>
</dbReference>
<dbReference type="InterPro" id="IPR043972">
    <property type="entry name" value="FUZ/MON1/HPS1_longin_1"/>
</dbReference>
<comment type="caution">
    <text evidence="4">The sequence shown here is derived from an EMBL/GenBank/DDBJ whole genome shotgun (WGS) entry which is preliminary data.</text>
</comment>
<dbReference type="GO" id="GO:0006623">
    <property type="term" value="P:protein targeting to vacuole"/>
    <property type="evidence" value="ECO:0007669"/>
    <property type="project" value="InterPro"/>
</dbReference>
<dbReference type="GO" id="GO:0016192">
    <property type="term" value="P:vesicle-mediated transport"/>
    <property type="evidence" value="ECO:0007669"/>
    <property type="project" value="InterPro"/>
</dbReference>
<name>A0AA36HUM1_9DINO</name>
<dbReference type="Pfam" id="PF19037">
    <property type="entry name" value="Fuz_longin_2"/>
    <property type="match status" value="1"/>
</dbReference>
<sequence length="495" mass="54490">MSQTLKAPHEELPAKQPRNEESREEGDVLAGGPRGREAGVSGADWSRQGLTEAMARSPHRALPPSRAPWADGCHRIWRKQHKKCKDQTDETSEWYRHKRHVLVFTYSGKPVYSRYGEEDGLSGTTGALSAIVSKMAKFFFTNGASSADCLRYMLAGEHVFVFLEKGPLWLVCFSSSGDTYADMVSLLEHVHQQIITILTAGIEKTLLNRPNYDMRGLLGGTEHVVNNMIRWCVQDMTLQCEGFEPLVVAPATRAAALEALKNARLPNVLFAFLMAGHRILAAVSNRQYRLSASDLGMVVNIIMSSASLRTGESWTPVCLSQYNDKGFAYAYISFLEGSEVGVVFLSTASDGEQFYAISQQAAAVKEALRQPGVLECIDEAVAVSPIDLAEKASSPAASPGPLPLRRSLLVPSTGQWQLLEGVIHAAYYVPGLQQYFSSRVAESYQSRHRVKMLFRSYGRCRQLLRGAKVPCQICVATDHECGAWVWSSQAGLLGP</sequence>
<evidence type="ECO:0000256" key="1">
    <source>
        <dbReference type="SAM" id="MobiDB-lite"/>
    </source>
</evidence>
<feature type="domain" description="FUZ/MON1/HPS1 first Longin" evidence="2">
    <location>
        <begin position="99"/>
        <end position="227"/>
    </location>
</feature>
<organism evidence="4 5">
    <name type="scientific">Effrenium voratum</name>
    <dbReference type="NCBI Taxonomy" id="2562239"/>
    <lineage>
        <taxon>Eukaryota</taxon>
        <taxon>Sar</taxon>
        <taxon>Alveolata</taxon>
        <taxon>Dinophyceae</taxon>
        <taxon>Suessiales</taxon>
        <taxon>Symbiodiniaceae</taxon>
        <taxon>Effrenium</taxon>
    </lineage>
</organism>